<dbReference type="EMBL" id="FSRC01000001">
    <property type="protein sequence ID" value="SIN77237.1"/>
    <property type="molecule type" value="Genomic_DNA"/>
</dbReference>
<organism evidence="1 2">
    <name type="scientific">Algoriphagus halophilus</name>
    <dbReference type="NCBI Taxonomy" id="226505"/>
    <lineage>
        <taxon>Bacteria</taxon>
        <taxon>Pseudomonadati</taxon>
        <taxon>Bacteroidota</taxon>
        <taxon>Cytophagia</taxon>
        <taxon>Cytophagales</taxon>
        <taxon>Cyclobacteriaceae</taxon>
        <taxon>Algoriphagus</taxon>
    </lineage>
</organism>
<dbReference type="SUPFAM" id="SSF49464">
    <property type="entry name" value="Carboxypeptidase regulatory domain-like"/>
    <property type="match status" value="1"/>
</dbReference>
<evidence type="ECO:0000313" key="2">
    <source>
        <dbReference type="Proteomes" id="UP000185221"/>
    </source>
</evidence>
<proteinExistence type="predicted"/>
<reference evidence="2" key="1">
    <citation type="submission" date="2016-11" db="EMBL/GenBank/DDBJ databases">
        <authorList>
            <person name="Varghese N."/>
            <person name="Submissions S."/>
        </authorList>
    </citation>
    <scope>NUCLEOTIDE SEQUENCE [LARGE SCALE GENOMIC DNA]</scope>
    <source>
        <strain evidence="2">DSM 15292</strain>
    </source>
</reference>
<keyword evidence="2" id="KW-1185">Reference proteome</keyword>
<sequence length="255" mass="29373">MGKLKLKYLWIIMKSTIVTYFFLLLVNGALAQVSYSGNVLDANDKNYVEGVLVEVLGKEDSDSTNVRGYFNVQAQAGDTLRITYPGFIEQNLVLSSERFLQVQIQDRARLLPTFEVKAEPYSFRFKDGKLVLVDPNEESSPSNRGQVTAGYRDSPEGGIAIAGAISYFTKKSRNAREYAKKLEYLKRREGYLQVVDSDSVKTILKGDYNLANEEWDPLIIKFNQMHAHHEFLDWSRERVYARLKEFIEWEKDWSN</sequence>
<dbReference type="Proteomes" id="UP000185221">
    <property type="component" value="Unassembled WGS sequence"/>
</dbReference>
<dbReference type="Pfam" id="PF13715">
    <property type="entry name" value="CarbopepD_reg_2"/>
    <property type="match status" value="1"/>
</dbReference>
<gene>
    <name evidence="1" type="ORF">SAMN05444394_1649</name>
</gene>
<dbReference type="Gene3D" id="2.60.40.1120">
    <property type="entry name" value="Carboxypeptidase-like, regulatory domain"/>
    <property type="match status" value="1"/>
</dbReference>
<dbReference type="AlphaFoldDB" id="A0A1N6E2N5"/>
<protein>
    <recommendedName>
        <fullName evidence="3">CarboxypepD_reg-like domain-containing protein</fullName>
    </recommendedName>
</protein>
<evidence type="ECO:0000313" key="1">
    <source>
        <dbReference type="EMBL" id="SIN77237.1"/>
    </source>
</evidence>
<accession>A0A1N6E2N5</accession>
<dbReference type="InterPro" id="IPR008969">
    <property type="entry name" value="CarboxyPept-like_regulatory"/>
</dbReference>
<name>A0A1N6E2N5_9BACT</name>
<dbReference type="STRING" id="226505.SAMN05444394_1649"/>
<evidence type="ECO:0008006" key="3">
    <source>
        <dbReference type="Google" id="ProtNLM"/>
    </source>
</evidence>